<dbReference type="InterPro" id="IPR020904">
    <property type="entry name" value="Sc_DH/Rdtase_CS"/>
</dbReference>
<dbReference type="GO" id="GO:0004316">
    <property type="term" value="F:3-oxoacyl-[acyl-carrier-protein] reductase (NADPH) activity"/>
    <property type="evidence" value="ECO:0007669"/>
    <property type="project" value="UniProtKB-EC"/>
</dbReference>
<dbReference type="Pfam" id="PF00106">
    <property type="entry name" value="adh_short"/>
    <property type="match status" value="1"/>
</dbReference>
<sequence length="252" mass="24827">MSAAKPIPGTIRPEGCALVTGASKGIGAAAAAALAADGWAVGVHYGRDAAGAQATVEAIEGAGGRAFAVGGDVADPAAADAILTAVEAELGPVLALVNNAGITDDGLAMQLEDDAFDRVIATNLGGAFRLTRRALGPMVRARYGRIVNVASIVGLRANAGQANYAASKAGLIGLTRTVAAEVARRGVTVNAVAPGFIATDMTADIHPDQLGAIPARRPGSVDEVAACVAFLASDAAAYVTGSVLTVDGGLSA</sequence>
<evidence type="ECO:0000256" key="2">
    <source>
        <dbReference type="RuleBase" id="RU000363"/>
    </source>
</evidence>
<evidence type="ECO:0000256" key="1">
    <source>
        <dbReference type="ARBA" id="ARBA00006484"/>
    </source>
</evidence>
<dbReference type="SUPFAM" id="SSF51735">
    <property type="entry name" value="NAD(P)-binding Rossmann-fold domains"/>
    <property type="match status" value="1"/>
</dbReference>
<dbReference type="EC" id="1.1.1.100" evidence="4"/>
<keyword evidence="4" id="KW-0560">Oxidoreductase</keyword>
<dbReference type="PROSITE" id="PS00061">
    <property type="entry name" value="ADH_SHORT"/>
    <property type="match status" value="1"/>
</dbReference>
<dbReference type="EMBL" id="CP098502">
    <property type="protein sequence ID" value="UTI63528.1"/>
    <property type="molecule type" value="Genomic_DNA"/>
</dbReference>
<dbReference type="InterPro" id="IPR036291">
    <property type="entry name" value="NAD(P)-bd_dom_sf"/>
</dbReference>
<dbReference type="RefSeq" id="WP_254570253.1">
    <property type="nucleotide sequence ID" value="NZ_CP098502.1"/>
</dbReference>
<evidence type="ECO:0000259" key="3">
    <source>
        <dbReference type="SMART" id="SM00822"/>
    </source>
</evidence>
<dbReference type="PRINTS" id="PR00081">
    <property type="entry name" value="GDHRDH"/>
</dbReference>
<dbReference type="InterPro" id="IPR057326">
    <property type="entry name" value="KR_dom"/>
</dbReference>
<evidence type="ECO:0000313" key="4">
    <source>
        <dbReference type="EMBL" id="UTI63528.1"/>
    </source>
</evidence>
<keyword evidence="5" id="KW-1185">Reference proteome</keyword>
<dbReference type="InterPro" id="IPR002347">
    <property type="entry name" value="SDR_fam"/>
</dbReference>
<comment type="similarity">
    <text evidence="1 2">Belongs to the short-chain dehydrogenases/reductases (SDR) family.</text>
</comment>
<dbReference type="InterPro" id="IPR050259">
    <property type="entry name" value="SDR"/>
</dbReference>
<organism evidence="4 5">
    <name type="scientific">Paraconexibacter antarcticus</name>
    <dbReference type="NCBI Taxonomy" id="2949664"/>
    <lineage>
        <taxon>Bacteria</taxon>
        <taxon>Bacillati</taxon>
        <taxon>Actinomycetota</taxon>
        <taxon>Thermoleophilia</taxon>
        <taxon>Solirubrobacterales</taxon>
        <taxon>Paraconexibacteraceae</taxon>
        <taxon>Paraconexibacter</taxon>
    </lineage>
</organism>
<feature type="domain" description="Ketoreductase" evidence="3">
    <location>
        <begin position="15"/>
        <end position="224"/>
    </location>
</feature>
<name>A0ABY5DNC7_9ACTN</name>
<gene>
    <name evidence="4" type="primary">fabG</name>
    <name evidence="4" type="ORF">NBH00_19540</name>
</gene>
<dbReference type="PANTHER" id="PTHR42879">
    <property type="entry name" value="3-OXOACYL-(ACYL-CARRIER-PROTEIN) REDUCTASE"/>
    <property type="match status" value="1"/>
</dbReference>
<dbReference type="Gene3D" id="3.40.50.720">
    <property type="entry name" value="NAD(P)-binding Rossmann-like Domain"/>
    <property type="match status" value="1"/>
</dbReference>
<dbReference type="PRINTS" id="PR00080">
    <property type="entry name" value="SDRFAMILY"/>
</dbReference>
<dbReference type="SMART" id="SM00822">
    <property type="entry name" value="PKS_KR"/>
    <property type="match status" value="1"/>
</dbReference>
<reference evidence="4 5" key="1">
    <citation type="submission" date="2022-06" db="EMBL/GenBank/DDBJ databases">
        <title>Paraconexibacter antarcticus.</title>
        <authorList>
            <person name="Kim C.S."/>
        </authorList>
    </citation>
    <scope>NUCLEOTIDE SEQUENCE [LARGE SCALE GENOMIC DNA]</scope>
    <source>
        <strain evidence="4 5">02-257</strain>
    </source>
</reference>
<dbReference type="Proteomes" id="UP001056035">
    <property type="component" value="Chromosome"/>
</dbReference>
<dbReference type="NCBIfam" id="NF009466">
    <property type="entry name" value="PRK12826.1-2"/>
    <property type="match status" value="1"/>
</dbReference>
<dbReference type="PANTHER" id="PTHR42879:SF2">
    <property type="entry name" value="3-OXOACYL-[ACYL-CARRIER-PROTEIN] REDUCTASE FABG"/>
    <property type="match status" value="1"/>
</dbReference>
<evidence type="ECO:0000313" key="5">
    <source>
        <dbReference type="Proteomes" id="UP001056035"/>
    </source>
</evidence>
<protein>
    <submittedName>
        <fullName evidence="4">3-oxoacyl-ACP reductase FabG</fullName>
        <ecNumber evidence="4">1.1.1.100</ecNumber>
    </submittedName>
</protein>
<proteinExistence type="inferred from homology"/>
<accession>A0ABY5DNC7</accession>